<keyword evidence="1" id="KW-1133">Transmembrane helix</keyword>
<feature type="transmembrane region" description="Helical" evidence="1">
    <location>
        <begin position="100"/>
        <end position="117"/>
    </location>
</feature>
<evidence type="ECO:0000256" key="1">
    <source>
        <dbReference type="SAM" id="Phobius"/>
    </source>
</evidence>
<feature type="transmembrane region" description="Helical" evidence="1">
    <location>
        <begin position="124"/>
        <end position="148"/>
    </location>
</feature>
<dbReference type="Pfam" id="PF04235">
    <property type="entry name" value="DUF418"/>
    <property type="match status" value="1"/>
</dbReference>
<evidence type="ECO:0000259" key="2">
    <source>
        <dbReference type="Pfam" id="PF04235"/>
    </source>
</evidence>
<evidence type="ECO:0000313" key="4">
    <source>
        <dbReference type="Proteomes" id="UP000095210"/>
    </source>
</evidence>
<dbReference type="Proteomes" id="UP000095210">
    <property type="component" value="Chromosome"/>
</dbReference>
<dbReference type="PANTHER" id="PTHR30590">
    <property type="entry name" value="INNER MEMBRANE PROTEIN"/>
    <property type="match status" value="1"/>
</dbReference>
<proteinExistence type="predicted"/>
<organism evidence="3 4">
    <name type="scientific">Actinoalloteichus hymeniacidonis</name>
    <dbReference type="NCBI Taxonomy" id="340345"/>
    <lineage>
        <taxon>Bacteria</taxon>
        <taxon>Bacillati</taxon>
        <taxon>Actinomycetota</taxon>
        <taxon>Actinomycetes</taxon>
        <taxon>Pseudonocardiales</taxon>
        <taxon>Pseudonocardiaceae</taxon>
        <taxon>Actinoalloteichus</taxon>
    </lineage>
</organism>
<feature type="transmembrane region" description="Helical" evidence="1">
    <location>
        <begin position="265"/>
        <end position="287"/>
    </location>
</feature>
<name>A0AAC9HMZ6_9PSEU</name>
<keyword evidence="1" id="KW-0472">Membrane</keyword>
<keyword evidence="4" id="KW-1185">Reference proteome</keyword>
<sequence length="317" mass="34568">MDVVRGLALCGILFTNIPQLTYLMRSDENGDFYPIAAAMEFLFSQRFFPIFAYLFGLSFALFLDSAAKRTEKPYLVLLRRLLVLAVFGWLHQMIHPGEALLPYAIVGVVILLPVSLLPKPLILAGGVVGTLVPLAVTGGGLLLVPGLFLLGLATTRYGIVHTLAKRGWQLAALLAAGAITAAITLPLQADSLQHSGFNVVSGVAGFGLAVVYVTGLLLLLRTPVAPVLSAVFEPLGRMALTNYLVATVIIIAVDGPLEMNESGRWGVMLLLAVSILTLQTVFSRLWLRRFRYGPVEWLWRSATWWEWAPISRRTAQS</sequence>
<accession>A0AAC9HMZ6</accession>
<dbReference type="InterPro" id="IPR007349">
    <property type="entry name" value="DUF418"/>
</dbReference>
<dbReference type="KEGG" id="ahm:TL08_04875"/>
<feature type="transmembrane region" description="Helical" evidence="1">
    <location>
        <begin position="168"/>
        <end position="187"/>
    </location>
</feature>
<gene>
    <name evidence="3" type="ORF">TL08_04875</name>
</gene>
<feature type="domain" description="DUF418" evidence="2">
    <location>
        <begin position="156"/>
        <end position="305"/>
    </location>
</feature>
<dbReference type="AlphaFoldDB" id="A0AAC9HMZ6"/>
<reference evidence="4" key="1">
    <citation type="submission" date="2016-03" db="EMBL/GenBank/DDBJ databases">
        <title>Complete genome sequence of the type strain Actinoalloteichus hymeniacidonis DSM 45092.</title>
        <authorList>
            <person name="Schaffert L."/>
            <person name="Albersmeier A."/>
            <person name="Winkler A."/>
            <person name="Kalinowski J."/>
            <person name="Zotchev S."/>
            <person name="Ruckert C."/>
        </authorList>
    </citation>
    <scope>NUCLEOTIDE SEQUENCE [LARGE SCALE GENOMIC DNA]</scope>
    <source>
        <strain evidence="4">HPA177(T) (DSM 45092(T))</strain>
    </source>
</reference>
<feature type="transmembrane region" description="Helical" evidence="1">
    <location>
        <begin position="199"/>
        <end position="220"/>
    </location>
</feature>
<protein>
    <submittedName>
        <fullName evidence="3">Membrane protein</fullName>
    </submittedName>
</protein>
<evidence type="ECO:0000313" key="3">
    <source>
        <dbReference type="EMBL" id="AOS61805.1"/>
    </source>
</evidence>
<feature type="transmembrane region" description="Helical" evidence="1">
    <location>
        <begin position="235"/>
        <end position="253"/>
    </location>
</feature>
<dbReference type="EMBL" id="CP014859">
    <property type="protein sequence ID" value="AOS61805.1"/>
    <property type="molecule type" value="Genomic_DNA"/>
</dbReference>
<dbReference type="PANTHER" id="PTHR30590:SF2">
    <property type="entry name" value="INNER MEMBRANE PROTEIN"/>
    <property type="match status" value="1"/>
</dbReference>
<dbReference type="InterPro" id="IPR052529">
    <property type="entry name" value="Bact_Transport_Assoc"/>
</dbReference>
<feature type="transmembrane region" description="Helical" evidence="1">
    <location>
        <begin position="47"/>
        <end position="67"/>
    </location>
</feature>
<keyword evidence="1" id="KW-0812">Transmembrane</keyword>